<evidence type="ECO:0000313" key="1">
    <source>
        <dbReference type="EMBL" id="QQV75884.1"/>
    </source>
</evidence>
<dbReference type="GO" id="GO:0016787">
    <property type="term" value="F:hydrolase activity"/>
    <property type="evidence" value="ECO:0007669"/>
    <property type="project" value="UniProtKB-KW"/>
</dbReference>
<protein>
    <submittedName>
        <fullName evidence="1">Nucleoside triphosphate hydrolase</fullName>
    </submittedName>
</protein>
<organism evidence="1 2">
    <name type="scientific">Sphingomonas aliaeris</name>
    <dbReference type="NCBI Taxonomy" id="2759526"/>
    <lineage>
        <taxon>Bacteria</taxon>
        <taxon>Pseudomonadati</taxon>
        <taxon>Pseudomonadota</taxon>
        <taxon>Alphaproteobacteria</taxon>
        <taxon>Sphingomonadales</taxon>
        <taxon>Sphingomonadaceae</taxon>
        <taxon>Sphingomonas</taxon>
    </lineage>
</organism>
<accession>A0A974NS34</accession>
<reference evidence="2" key="1">
    <citation type="submission" date="2020-09" db="EMBL/GenBank/DDBJ databases">
        <title>Sphingomonas sp., a new species isolated from pork steak.</title>
        <authorList>
            <person name="Heidler von Heilborn D."/>
        </authorList>
    </citation>
    <scope>NUCLEOTIDE SEQUENCE [LARGE SCALE GENOMIC DNA]</scope>
</reference>
<dbReference type="KEGG" id="sari:H5J25_09685"/>
<keyword evidence="2" id="KW-1185">Reference proteome</keyword>
<dbReference type="InterPro" id="IPR027417">
    <property type="entry name" value="P-loop_NTPase"/>
</dbReference>
<dbReference type="Proteomes" id="UP000595894">
    <property type="component" value="Chromosome"/>
</dbReference>
<keyword evidence="1" id="KW-0378">Hydrolase</keyword>
<dbReference type="Gene3D" id="3.40.50.300">
    <property type="entry name" value="P-loop containing nucleotide triphosphate hydrolases"/>
    <property type="match status" value="1"/>
</dbReference>
<sequence>MAEESLAPLIAIVGSDGSGKSTVGAELLAWLQERRPTALHHLGKQTGNIGRAIARWPIVGQRLDKTIARKSGTARDPKGPGLATALLIYLFSMRRVRRFKHMLADRRRGITIIADRFPQTAIPGPMDGLGLARAGAGGIVGFLARRERKHYEWMEAYRPTLVIRLNVDLATALARKPDHRPSSLKTKVEDVPRLTFNGAPIVDLDSTRPLDEVIASAKAAIGRALSL</sequence>
<gene>
    <name evidence="1" type="ORF">H5J25_09685</name>
</gene>
<proteinExistence type="predicted"/>
<name>A0A974NS34_9SPHN</name>
<dbReference type="EMBL" id="CP061035">
    <property type="protein sequence ID" value="QQV75884.1"/>
    <property type="molecule type" value="Genomic_DNA"/>
</dbReference>
<dbReference type="RefSeq" id="WP_202090505.1">
    <property type="nucleotide sequence ID" value="NZ_CP061035.1"/>
</dbReference>
<evidence type="ECO:0000313" key="2">
    <source>
        <dbReference type="Proteomes" id="UP000595894"/>
    </source>
</evidence>
<dbReference type="SUPFAM" id="SSF52540">
    <property type="entry name" value="P-loop containing nucleoside triphosphate hydrolases"/>
    <property type="match status" value="1"/>
</dbReference>
<dbReference type="AlphaFoldDB" id="A0A974NS34"/>